<name>A0A4P9VZN0_9FUNG</name>
<gene>
    <name evidence="3" type="ORF">BDK51DRAFT_45110</name>
</gene>
<dbReference type="AlphaFoldDB" id="A0A4P9VZN0"/>
<proteinExistence type="predicted"/>
<protein>
    <submittedName>
        <fullName evidence="3">Uncharacterized protein</fullName>
    </submittedName>
</protein>
<keyword evidence="4" id="KW-1185">Reference proteome</keyword>
<evidence type="ECO:0000256" key="2">
    <source>
        <dbReference type="SAM" id="SignalP"/>
    </source>
</evidence>
<evidence type="ECO:0000256" key="1">
    <source>
        <dbReference type="SAM" id="MobiDB-lite"/>
    </source>
</evidence>
<accession>A0A4P9VZN0</accession>
<sequence length="103" mass="11144">MIGTFRLSAVPLLFLPQRRAAPGSNRGDKGAEKCGRGNQDERLDVHGVGVSELILRSSAGRDAAYYGRRVVAACGAVEPRHQRQRPFMDGELIWPAGQSNPAT</sequence>
<evidence type="ECO:0000313" key="4">
    <source>
        <dbReference type="Proteomes" id="UP000269721"/>
    </source>
</evidence>
<feature type="chain" id="PRO_5020802340" evidence="2">
    <location>
        <begin position="21"/>
        <end position="103"/>
    </location>
</feature>
<keyword evidence="2" id="KW-0732">Signal</keyword>
<feature type="compositionally biased region" description="Basic and acidic residues" evidence="1">
    <location>
        <begin position="26"/>
        <end position="42"/>
    </location>
</feature>
<organism evidence="3 4">
    <name type="scientific">Blyttiomyces helicus</name>
    <dbReference type="NCBI Taxonomy" id="388810"/>
    <lineage>
        <taxon>Eukaryota</taxon>
        <taxon>Fungi</taxon>
        <taxon>Fungi incertae sedis</taxon>
        <taxon>Chytridiomycota</taxon>
        <taxon>Chytridiomycota incertae sedis</taxon>
        <taxon>Chytridiomycetes</taxon>
        <taxon>Chytridiomycetes incertae sedis</taxon>
        <taxon>Blyttiomyces</taxon>
    </lineage>
</organism>
<feature type="region of interest" description="Disordered" evidence="1">
    <location>
        <begin position="18"/>
        <end position="42"/>
    </location>
</feature>
<dbReference type="Proteomes" id="UP000269721">
    <property type="component" value="Unassembled WGS sequence"/>
</dbReference>
<reference evidence="4" key="1">
    <citation type="journal article" date="2018" name="Nat. Microbiol.">
        <title>Leveraging single-cell genomics to expand the fungal tree of life.</title>
        <authorList>
            <person name="Ahrendt S.R."/>
            <person name="Quandt C.A."/>
            <person name="Ciobanu D."/>
            <person name="Clum A."/>
            <person name="Salamov A."/>
            <person name="Andreopoulos B."/>
            <person name="Cheng J.F."/>
            <person name="Woyke T."/>
            <person name="Pelin A."/>
            <person name="Henrissat B."/>
            <person name="Reynolds N.K."/>
            <person name="Benny G.L."/>
            <person name="Smith M.E."/>
            <person name="James T.Y."/>
            <person name="Grigoriev I.V."/>
        </authorList>
    </citation>
    <scope>NUCLEOTIDE SEQUENCE [LARGE SCALE GENOMIC DNA]</scope>
</reference>
<dbReference type="EMBL" id="ML000316">
    <property type="protein sequence ID" value="RKO84253.1"/>
    <property type="molecule type" value="Genomic_DNA"/>
</dbReference>
<evidence type="ECO:0000313" key="3">
    <source>
        <dbReference type="EMBL" id="RKO84253.1"/>
    </source>
</evidence>
<feature type="signal peptide" evidence="2">
    <location>
        <begin position="1"/>
        <end position="20"/>
    </location>
</feature>